<organism evidence="2 3">
    <name type="scientific">Eumeta variegata</name>
    <name type="common">Bagworm moth</name>
    <name type="synonym">Eumeta japonica</name>
    <dbReference type="NCBI Taxonomy" id="151549"/>
    <lineage>
        <taxon>Eukaryota</taxon>
        <taxon>Metazoa</taxon>
        <taxon>Ecdysozoa</taxon>
        <taxon>Arthropoda</taxon>
        <taxon>Hexapoda</taxon>
        <taxon>Insecta</taxon>
        <taxon>Pterygota</taxon>
        <taxon>Neoptera</taxon>
        <taxon>Endopterygota</taxon>
        <taxon>Lepidoptera</taxon>
        <taxon>Glossata</taxon>
        <taxon>Ditrysia</taxon>
        <taxon>Tineoidea</taxon>
        <taxon>Psychidae</taxon>
        <taxon>Oiketicinae</taxon>
        <taxon>Eumeta</taxon>
    </lineage>
</organism>
<reference evidence="2 3" key="1">
    <citation type="journal article" date="2019" name="Commun. Biol.">
        <title>The bagworm genome reveals a unique fibroin gene that provides high tensile strength.</title>
        <authorList>
            <person name="Kono N."/>
            <person name="Nakamura H."/>
            <person name="Ohtoshi R."/>
            <person name="Tomita M."/>
            <person name="Numata K."/>
            <person name="Arakawa K."/>
        </authorList>
    </citation>
    <scope>NUCLEOTIDE SEQUENCE [LARGE SCALE GENOMIC DNA]</scope>
</reference>
<gene>
    <name evidence="2" type="ORF">EVAR_30398_1</name>
</gene>
<protein>
    <submittedName>
        <fullName evidence="2">Uncharacterized protein</fullName>
    </submittedName>
</protein>
<feature type="region of interest" description="Disordered" evidence="1">
    <location>
        <begin position="1"/>
        <end position="22"/>
    </location>
</feature>
<dbReference type="AlphaFoldDB" id="A0A4C1W6V5"/>
<evidence type="ECO:0000313" key="2">
    <source>
        <dbReference type="EMBL" id="GBP46269.1"/>
    </source>
</evidence>
<evidence type="ECO:0000313" key="3">
    <source>
        <dbReference type="Proteomes" id="UP000299102"/>
    </source>
</evidence>
<dbReference type="EMBL" id="BGZK01000480">
    <property type="protein sequence ID" value="GBP46269.1"/>
    <property type="molecule type" value="Genomic_DNA"/>
</dbReference>
<accession>A0A4C1W6V5</accession>
<evidence type="ECO:0000256" key="1">
    <source>
        <dbReference type="SAM" id="MobiDB-lite"/>
    </source>
</evidence>
<feature type="region of interest" description="Disordered" evidence="1">
    <location>
        <begin position="45"/>
        <end position="74"/>
    </location>
</feature>
<name>A0A4C1W6V5_EUMVA</name>
<keyword evidence="3" id="KW-1185">Reference proteome</keyword>
<comment type="caution">
    <text evidence="2">The sequence shown here is derived from an EMBL/GenBank/DDBJ whole genome shotgun (WGS) entry which is preliminary data.</text>
</comment>
<sequence>MGCGYFGRNRSKPTNGNRKGTHKYYQHLHTRYNYRRPWAEPTANHYAMGTSTGRPLPVIHHRHEPTLTGRNAQQ</sequence>
<dbReference type="Proteomes" id="UP000299102">
    <property type="component" value="Unassembled WGS sequence"/>
</dbReference>
<proteinExistence type="predicted"/>